<dbReference type="OrthoDB" id="762807at2759"/>
<accession>A0A1U8A8N9</accession>
<dbReference type="Pfam" id="PF07891">
    <property type="entry name" value="DUF1666"/>
    <property type="match status" value="1"/>
</dbReference>
<keyword evidence="1" id="KW-1185">Reference proteome</keyword>
<evidence type="ECO:0000313" key="2">
    <source>
        <dbReference type="RefSeq" id="XP_010258329.1"/>
    </source>
</evidence>
<dbReference type="eggNOG" id="ENOG502QUM0">
    <property type="taxonomic scope" value="Eukaryota"/>
</dbReference>
<dbReference type="Proteomes" id="UP000189703">
    <property type="component" value="Unplaced"/>
</dbReference>
<reference evidence="2" key="1">
    <citation type="submission" date="2025-08" db="UniProtKB">
        <authorList>
            <consortium name="RefSeq"/>
        </authorList>
    </citation>
    <scope>IDENTIFICATION</scope>
</reference>
<gene>
    <name evidence="2" type="primary">LOC104598115</name>
</gene>
<name>A0A1U8A8N9_NELNU</name>
<dbReference type="GeneID" id="104598115"/>
<dbReference type="PANTHER" id="PTHR46741">
    <property type="entry name" value="OS09G0413600 PROTEIN"/>
    <property type="match status" value="1"/>
</dbReference>
<proteinExistence type="predicted"/>
<dbReference type="OMA" id="CWLMIES"/>
<protein>
    <submittedName>
        <fullName evidence="2">Uncharacterized protein LOC104598115</fullName>
    </submittedName>
</protein>
<dbReference type="KEGG" id="nnu:104598115"/>
<sequence length="581" mass="67634">MEENELLYFWCVIERFIIPDGLSYFVHPLILFLCHIFLSVKVLGNWILDQLPHPSKDIWVMLLRFSGIVRSRVRVIRLWFSAASRPSDNKVEQVVKEEVSTSEALEISYSVQSFALYGYLIVQPVAHVLKTIDFIDEEGDDEEDVDEYVSADEDIEEYESVVEDLEDLDDDVSLVDDDDDMEEPYFSVVEEPADGSVVGSTDDPDVRVVEDMEDPDASVVEDMEVSDAVSVVEDEHMHDYTFSSLYSSEASVVQAEDDQDQREDVETDPFYSKYSERMRWFDLLSYERSCGMNAILNTELGAPTSTERSELMQFSAPFMSWSKVSKRKLLRIIENDFETVYVSQLCLSWEALHHQYRKVESLAPFPGSQEGVFYYDVAGEFQNFKVLLQRFMENENPKDKRFLSYVRTRFSDNRFLQVPEVTGYLEEVNEGMEEVTVGANEVLSAIRKSIAVFGQFVGRDNRKHWWRKYRRMLWIHPPVEDPKDLKLLVELEKLRRKKKLFLEDLKKKKNCWLKRRMAIEDSQKVDMILSGIDLKLVERVLKLSMISTAQLKWCQDKLHNIEFKNGRIARACTNSCLFPAS</sequence>
<dbReference type="AlphaFoldDB" id="A0A1U8A8N9"/>
<dbReference type="RefSeq" id="XP_010258329.1">
    <property type="nucleotide sequence ID" value="XM_010260027.1"/>
</dbReference>
<dbReference type="PANTHER" id="PTHR46741:SF7">
    <property type="entry name" value="TRANSMEMBRANE PROTEIN"/>
    <property type="match status" value="1"/>
</dbReference>
<organism evidence="1 2">
    <name type="scientific">Nelumbo nucifera</name>
    <name type="common">Sacred lotus</name>
    <dbReference type="NCBI Taxonomy" id="4432"/>
    <lineage>
        <taxon>Eukaryota</taxon>
        <taxon>Viridiplantae</taxon>
        <taxon>Streptophyta</taxon>
        <taxon>Embryophyta</taxon>
        <taxon>Tracheophyta</taxon>
        <taxon>Spermatophyta</taxon>
        <taxon>Magnoliopsida</taxon>
        <taxon>Proteales</taxon>
        <taxon>Nelumbonaceae</taxon>
        <taxon>Nelumbo</taxon>
    </lineage>
</organism>
<evidence type="ECO:0000313" key="1">
    <source>
        <dbReference type="Proteomes" id="UP000189703"/>
    </source>
</evidence>
<dbReference type="InterPro" id="IPR012870">
    <property type="entry name" value="DUF1666"/>
</dbReference>